<evidence type="ECO:0000256" key="2">
    <source>
        <dbReference type="ARBA" id="ARBA00007983"/>
    </source>
</evidence>
<dbReference type="InterPro" id="IPR015328">
    <property type="entry name" value="DUF1965"/>
</dbReference>
<keyword evidence="9" id="KW-1133">Transmembrane helix</keyword>
<evidence type="ECO:0000256" key="7">
    <source>
        <dbReference type="RuleBase" id="RU000672"/>
    </source>
</evidence>
<keyword evidence="3 7" id="KW-0479">Metal-binding</keyword>
<feature type="domain" description="Copper amine oxidase N2-terminal" evidence="11">
    <location>
        <begin position="162"/>
        <end position="230"/>
    </location>
</feature>
<evidence type="ECO:0000259" key="11">
    <source>
        <dbReference type="Pfam" id="PF02727"/>
    </source>
</evidence>
<dbReference type="SUPFAM" id="SSF54416">
    <property type="entry name" value="Amine oxidase N-terminal region"/>
    <property type="match status" value="2"/>
</dbReference>
<keyword evidence="5 7" id="KW-0560">Oxidoreductase</keyword>
<evidence type="ECO:0000256" key="9">
    <source>
        <dbReference type="SAM" id="Phobius"/>
    </source>
</evidence>
<dbReference type="Pfam" id="PF09248">
    <property type="entry name" value="DUF1965"/>
    <property type="match status" value="1"/>
</dbReference>
<dbReference type="STRING" id="231916.A0A409YT20"/>
<dbReference type="Gene3D" id="3.10.450.40">
    <property type="match status" value="2"/>
</dbReference>
<gene>
    <name evidence="13" type="ORF">CVT26_005335</name>
</gene>
<sequence>MPAHTNEYKPLETDLPDPDGLNCQEKDPKLERSHIFLGLSSVSSWLLCISLVFNFLCCFLILRNPQSLSEILSTSIFGGESWYGPILGPPVPAPATKGSQGGSNLEGNTRGKGPTTNASPGRCVSPQAQQASPPAPLNPWASLTTTETQEIQSWLSSPVLSLNLSSPFNSSLSDNVIFMIEAYPPPKNTTLAYLQDPDSNSPPERYARVTIHHGSREEPVVKDYLVGPLPVGEKTTMRPLEEIYHRKEVPFNSRGLEMSQLMSLGAFVGREFGPVVGVLEELFGGTMRGLPNDTLGMGMVGPFSFDGNFRRLWMTWRRNVAGSWLNPVNFYQYIDTSGTDPGTWKILKIVYHDQIFPTITSFVEAFNNGTLVRYPSQSDPTKDYTWAQRKRPNTVNSNTSSISYNESGKRSSNFTVAIDRDLDDLPGPRSVSFSGVRYRVDKERGYVSWLGWGMYLGFERDMGLGLWDVRFRGERIIYQLAPQEAIAQYGGSDPAQATTAWLDRYFGMGARVRNMIPHYDCPQESLYLPATTYSMLGSVHVERAICIFEQDSGKPLSRHTGDAEGEFGAVKGYVLTVRSFDYNFYLDGTIEVRLSASGYMQGGYWRPDKDPYGGRIHEVSMGNLHDHVINYKVDFDIAGTSNSLQKITTQVEHITYPWLDDDYWGQDHVQQKIVREYIANEDDALLKHPPNFQGLYAVVNQEERNRWGYPRGYAIHPGQSSVHNTVVGSKRLLNNANWARYNLAVSRRKETEPSSSSMWNLHLPGAPPVDFHKFFDGESLTQEDLVAWINVGMHHLPQAEDSPNTKTNIATSSFILTPLNYFDYDVSMELKNAILLHEPANPGELYSYDDYGVKQDFTCLPESPAPLEYGATQWLEGEGGSHAMGSAGSLRDPADMYLRFKLGA</sequence>
<comment type="similarity">
    <text evidence="2 7">Belongs to the copper/topaquinone oxidase family.</text>
</comment>
<comment type="caution">
    <text evidence="13">The sequence shown here is derived from an EMBL/GenBank/DDBJ whole genome shotgun (WGS) entry which is preliminary data.</text>
</comment>
<comment type="cofactor">
    <cofactor evidence="1">
        <name>Cu cation</name>
        <dbReference type="ChEBI" id="CHEBI:23378"/>
    </cofactor>
</comment>
<dbReference type="InParanoid" id="A0A409YT20"/>
<dbReference type="SUPFAM" id="SSF49998">
    <property type="entry name" value="Amine oxidase catalytic domain"/>
    <property type="match status" value="1"/>
</dbReference>
<evidence type="ECO:0000256" key="3">
    <source>
        <dbReference type="ARBA" id="ARBA00022723"/>
    </source>
</evidence>
<feature type="region of interest" description="Disordered" evidence="8">
    <location>
        <begin position="1"/>
        <end position="20"/>
    </location>
</feature>
<dbReference type="InterPro" id="IPR000269">
    <property type="entry name" value="Cu_amine_oxidase"/>
</dbReference>
<name>A0A409YT20_9AGAR</name>
<keyword evidence="9" id="KW-0472">Membrane</keyword>
<dbReference type="AlphaFoldDB" id="A0A409YT20"/>
<feature type="region of interest" description="Disordered" evidence="8">
    <location>
        <begin position="88"/>
        <end position="141"/>
    </location>
</feature>
<dbReference type="PRINTS" id="PR00766">
    <property type="entry name" value="CUDAOXIDASE"/>
</dbReference>
<dbReference type="GO" id="GO:0008131">
    <property type="term" value="F:primary methylamine oxidase activity"/>
    <property type="evidence" value="ECO:0007669"/>
    <property type="project" value="InterPro"/>
</dbReference>
<dbReference type="Pfam" id="PF01179">
    <property type="entry name" value="Cu_amine_oxid"/>
    <property type="match status" value="1"/>
</dbReference>
<evidence type="ECO:0000256" key="6">
    <source>
        <dbReference type="ARBA" id="ARBA00023008"/>
    </source>
</evidence>
<protein>
    <recommendedName>
        <fullName evidence="7">Amine oxidase</fullName>
        <ecNumber evidence="7">1.4.3.-</ecNumber>
    </recommendedName>
</protein>
<dbReference type="InterPro" id="IPR015798">
    <property type="entry name" value="Cu_amine_oxidase_C"/>
</dbReference>
<dbReference type="EC" id="1.4.3.-" evidence="7"/>
<evidence type="ECO:0000313" key="13">
    <source>
        <dbReference type="EMBL" id="PPR06108.1"/>
    </source>
</evidence>
<evidence type="ECO:0000259" key="12">
    <source>
        <dbReference type="Pfam" id="PF09248"/>
    </source>
</evidence>
<dbReference type="Pfam" id="PF02727">
    <property type="entry name" value="Cu_amine_oxidN2"/>
    <property type="match status" value="1"/>
</dbReference>
<dbReference type="GO" id="GO:0005507">
    <property type="term" value="F:copper ion binding"/>
    <property type="evidence" value="ECO:0007669"/>
    <property type="project" value="InterPro"/>
</dbReference>
<keyword evidence="6 7" id="KW-0186">Copper</keyword>
<dbReference type="EMBL" id="NHYE01000375">
    <property type="protein sequence ID" value="PPR06108.1"/>
    <property type="molecule type" value="Genomic_DNA"/>
</dbReference>
<dbReference type="GO" id="GO:0009308">
    <property type="term" value="P:amine metabolic process"/>
    <property type="evidence" value="ECO:0007669"/>
    <property type="project" value="UniProtKB-UniRule"/>
</dbReference>
<dbReference type="GO" id="GO:0048038">
    <property type="term" value="F:quinone binding"/>
    <property type="evidence" value="ECO:0007669"/>
    <property type="project" value="InterPro"/>
</dbReference>
<dbReference type="PANTHER" id="PTHR10638:SF20">
    <property type="entry name" value="AMINE OXIDASE"/>
    <property type="match status" value="1"/>
</dbReference>
<accession>A0A409YT20</accession>
<keyword evidence="9" id="KW-0812">Transmembrane</keyword>
<feature type="domain" description="Copper amine oxidase catalytic" evidence="10">
    <location>
        <begin position="429"/>
        <end position="827"/>
    </location>
</feature>
<evidence type="ECO:0000256" key="4">
    <source>
        <dbReference type="ARBA" id="ARBA00022772"/>
    </source>
</evidence>
<organism evidence="13 14">
    <name type="scientific">Gymnopilus dilepis</name>
    <dbReference type="NCBI Taxonomy" id="231916"/>
    <lineage>
        <taxon>Eukaryota</taxon>
        <taxon>Fungi</taxon>
        <taxon>Dikarya</taxon>
        <taxon>Basidiomycota</taxon>
        <taxon>Agaricomycotina</taxon>
        <taxon>Agaricomycetes</taxon>
        <taxon>Agaricomycetidae</taxon>
        <taxon>Agaricales</taxon>
        <taxon>Agaricineae</taxon>
        <taxon>Hymenogastraceae</taxon>
        <taxon>Gymnopilus</taxon>
    </lineage>
</organism>
<keyword evidence="14" id="KW-1185">Reference proteome</keyword>
<evidence type="ECO:0000313" key="14">
    <source>
        <dbReference type="Proteomes" id="UP000284706"/>
    </source>
</evidence>
<feature type="transmembrane region" description="Helical" evidence="9">
    <location>
        <begin position="35"/>
        <end position="62"/>
    </location>
</feature>
<dbReference type="Gene3D" id="2.70.98.20">
    <property type="entry name" value="Copper amine oxidase, catalytic domain"/>
    <property type="match status" value="1"/>
</dbReference>
<evidence type="ECO:0000259" key="10">
    <source>
        <dbReference type="Pfam" id="PF01179"/>
    </source>
</evidence>
<comment type="cofactor">
    <cofactor evidence="7">
        <name>Cu cation</name>
        <dbReference type="ChEBI" id="CHEBI:23378"/>
    </cofactor>
    <text evidence="7">Contains 1 topaquinone per subunit.</text>
</comment>
<proteinExistence type="inferred from homology"/>
<keyword evidence="4 7" id="KW-0801">TPQ</keyword>
<comment type="PTM">
    <text evidence="7">Topaquinone (TPQ) is generated by copper-dependent autoxidation of a specific tyrosyl residue.</text>
</comment>
<evidence type="ECO:0000256" key="8">
    <source>
        <dbReference type="SAM" id="MobiDB-lite"/>
    </source>
</evidence>
<dbReference type="GO" id="GO:0005886">
    <property type="term" value="C:plasma membrane"/>
    <property type="evidence" value="ECO:0007669"/>
    <property type="project" value="TreeGrafter"/>
</dbReference>
<dbReference type="OrthoDB" id="3341590at2759"/>
<dbReference type="InterPro" id="IPR015800">
    <property type="entry name" value="Cu_amine_oxidase_N2"/>
</dbReference>
<feature type="domain" description="DUF1965" evidence="12">
    <location>
        <begin position="325"/>
        <end position="379"/>
    </location>
</feature>
<dbReference type="Proteomes" id="UP000284706">
    <property type="component" value="Unassembled WGS sequence"/>
</dbReference>
<evidence type="ECO:0000256" key="1">
    <source>
        <dbReference type="ARBA" id="ARBA00001935"/>
    </source>
</evidence>
<evidence type="ECO:0000256" key="5">
    <source>
        <dbReference type="ARBA" id="ARBA00023002"/>
    </source>
</evidence>
<feature type="compositionally biased region" description="Basic and acidic residues" evidence="8">
    <location>
        <begin position="1"/>
        <end position="12"/>
    </location>
</feature>
<dbReference type="InterPro" id="IPR036460">
    <property type="entry name" value="Cu_amine_oxidase_C_sf"/>
</dbReference>
<dbReference type="PANTHER" id="PTHR10638">
    <property type="entry name" value="COPPER AMINE OXIDASE"/>
    <property type="match status" value="1"/>
</dbReference>
<dbReference type="InterPro" id="IPR016182">
    <property type="entry name" value="Cu_amine_oxidase_N-reg"/>
</dbReference>
<reference evidence="13 14" key="1">
    <citation type="journal article" date="2018" name="Evol. Lett.">
        <title>Horizontal gene cluster transfer increased hallucinogenic mushroom diversity.</title>
        <authorList>
            <person name="Reynolds H.T."/>
            <person name="Vijayakumar V."/>
            <person name="Gluck-Thaler E."/>
            <person name="Korotkin H.B."/>
            <person name="Matheny P.B."/>
            <person name="Slot J.C."/>
        </authorList>
    </citation>
    <scope>NUCLEOTIDE SEQUENCE [LARGE SCALE GENOMIC DNA]</scope>
    <source>
        <strain evidence="13 14">SRW20</strain>
    </source>
</reference>